<feature type="region of interest" description="Disordered" evidence="13">
    <location>
        <begin position="408"/>
        <end position="433"/>
    </location>
</feature>
<dbReference type="SUPFAM" id="SSF46977">
    <property type="entry name" value="Succinate dehydrogenase/fumarate reductase flavoprotein C-terminal domain"/>
    <property type="match status" value="1"/>
</dbReference>
<dbReference type="InterPro" id="IPR003953">
    <property type="entry name" value="FAD-dep_OxRdtase_2_FAD-bd"/>
</dbReference>
<dbReference type="EMBL" id="CP076456">
    <property type="protein sequence ID" value="QWQ38049.1"/>
    <property type="molecule type" value="Genomic_DNA"/>
</dbReference>
<dbReference type="Pfam" id="PF02910">
    <property type="entry name" value="Succ_DH_flav_C"/>
    <property type="match status" value="1"/>
</dbReference>
<keyword evidence="8" id="KW-0274">FAD</keyword>
<sequence>MAALSAVQEDPTAEVTVLAKGTVQQSNTWLAQGGIAAVVPEAAAPGDTADAHAADTLAAGAGRGDAEAVRVLCSAAGEQIRRLLELGTPFDRDPAGVLALGREAAHSARRILHVNGDSTGAGIAAALLQAVAEEPRIAVAEHVFAAGLLLEPGGVKGVKVLRNGVLAPLAADAVILAAGGAGALYAHTTNPDSATGDGVALAAGAGAAVQDLEFFQFHPTSLDVPGNPLISEAVRGEGAVLRNAAGERFLLAGLAARAAHPDAELAPRDVLSRAVSAYLLDSGEPCVWLDATGVAAARGPGYLARRFPGLDAMTRSHGLDWERDLLPVVPAAHYWMGGASTDLWGRTTVPGLYAAGECACTGVHGANRLASNSLLEGLVFGARAGAAAVADRQTGAFPAALPTVLPASGPAAEGEAPVPGGEGPVPGDAGRKGPAFSRAALQELMSARAGVLRSADGLAAAAAQVARWQRDAAGTTVTNLLAPEVRVLEDANLLTCARLLLAAARRRTESVGAHYRTDAGIRPAEEAAGLQAAGETLHFTA</sequence>
<comment type="catalytic activity">
    <reaction evidence="12">
        <text>L-aspartate + O2 = iminosuccinate + H2O2</text>
        <dbReference type="Rhea" id="RHEA:25876"/>
        <dbReference type="ChEBI" id="CHEBI:15379"/>
        <dbReference type="ChEBI" id="CHEBI:16240"/>
        <dbReference type="ChEBI" id="CHEBI:29991"/>
        <dbReference type="ChEBI" id="CHEBI:77875"/>
        <dbReference type="EC" id="1.4.3.16"/>
    </reaction>
    <physiologicalReaction direction="left-to-right" evidence="12">
        <dbReference type="Rhea" id="RHEA:25877"/>
    </physiologicalReaction>
</comment>
<comment type="pathway">
    <text evidence="2">Cofactor biosynthesis; NAD(+) biosynthesis; iminoaspartate from L-aspartate (oxidase route): step 1/1.</text>
</comment>
<keyword evidence="6" id="KW-0285">Flavoprotein</keyword>
<dbReference type="GO" id="GO:0008734">
    <property type="term" value="F:L-aspartate oxidase activity"/>
    <property type="evidence" value="ECO:0007669"/>
    <property type="project" value="UniProtKB-EC"/>
</dbReference>
<evidence type="ECO:0000256" key="1">
    <source>
        <dbReference type="ARBA" id="ARBA00001974"/>
    </source>
</evidence>
<comment type="cofactor">
    <cofactor evidence="1">
        <name>FAD</name>
        <dbReference type="ChEBI" id="CHEBI:57692"/>
    </cofactor>
</comment>
<feature type="compositionally biased region" description="Low complexity" evidence="13">
    <location>
        <begin position="408"/>
        <end position="419"/>
    </location>
</feature>
<dbReference type="KEGG" id="asun:KG104_12575"/>
<dbReference type="Gene3D" id="1.20.58.100">
    <property type="entry name" value="Fumarate reductase/succinate dehydrogenase flavoprotein-like, C-terminal domain"/>
    <property type="match status" value="1"/>
</dbReference>
<evidence type="ECO:0000256" key="7">
    <source>
        <dbReference type="ARBA" id="ARBA00022642"/>
    </source>
</evidence>
<accession>A0A975XMS2</accession>
<keyword evidence="7" id="KW-0662">Pyridine nucleotide biosynthesis</keyword>
<dbReference type="PANTHER" id="PTHR42716">
    <property type="entry name" value="L-ASPARTATE OXIDASE"/>
    <property type="match status" value="1"/>
</dbReference>
<dbReference type="GO" id="GO:0033765">
    <property type="term" value="F:steroid dehydrogenase activity, acting on the CH-CH group of donors"/>
    <property type="evidence" value="ECO:0007669"/>
    <property type="project" value="UniProtKB-ARBA"/>
</dbReference>
<keyword evidence="9" id="KW-0560">Oxidoreductase</keyword>
<dbReference type="Gene3D" id="3.90.700.10">
    <property type="entry name" value="Succinate dehydrogenase/fumarate reductase flavoprotein, catalytic domain"/>
    <property type="match status" value="1"/>
</dbReference>
<dbReference type="InterPro" id="IPR015939">
    <property type="entry name" value="Fum_Rdtase/Succ_DH_flav-like_C"/>
</dbReference>
<dbReference type="GO" id="GO:0034628">
    <property type="term" value="P:'de novo' NAD+ biosynthetic process from L-aspartate"/>
    <property type="evidence" value="ECO:0007669"/>
    <property type="project" value="TreeGrafter"/>
</dbReference>
<evidence type="ECO:0000256" key="4">
    <source>
        <dbReference type="ARBA" id="ARBA00012173"/>
    </source>
</evidence>
<dbReference type="Proteomes" id="UP000680588">
    <property type="component" value="Chromosome"/>
</dbReference>
<feature type="domain" description="Fumarate reductase/succinate dehydrogenase flavoprotein-like C-terminal" evidence="15">
    <location>
        <begin position="438"/>
        <end position="522"/>
    </location>
</feature>
<evidence type="ECO:0000256" key="2">
    <source>
        <dbReference type="ARBA" id="ARBA00004950"/>
    </source>
</evidence>
<dbReference type="InterPro" id="IPR027477">
    <property type="entry name" value="Succ_DH/fumarate_Rdtase_cat_sf"/>
</dbReference>
<reference evidence="16" key="1">
    <citation type="submission" date="2021-06" db="EMBL/GenBank/DDBJ databases">
        <title>Novel species in genus Arthrobacter.</title>
        <authorList>
            <person name="Zhang G."/>
        </authorList>
    </citation>
    <scope>NUCLEOTIDE SEQUENCE</scope>
    <source>
        <strain evidence="16">Zg-ZUI122</strain>
    </source>
</reference>
<dbReference type="EC" id="1.4.3.16" evidence="4"/>
<evidence type="ECO:0000256" key="8">
    <source>
        <dbReference type="ARBA" id="ARBA00022827"/>
    </source>
</evidence>
<evidence type="ECO:0000256" key="13">
    <source>
        <dbReference type="SAM" id="MobiDB-lite"/>
    </source>
</evidence>
<dbReference type="Pfam" id="PF00890">
    <property type="entry name" value="FAD_binding_2"/>
    <property type="match status" value="1"/>
</dbReference>
<feature type="domain" description="FAD-dependent oxidoreductase 2 FAD-binding" evidence="14">
    <location>
        <begin position="2"/>
        <end position="374"/>
    </location>
</feature>
<evidence type="ECO:0000313" key="16">
    <source>
        <dbReference type="EMBL" id="QWQ38049.1"/>
    </source>
</evidence>
<evidence type="ECO:0000256" key="12">
    <source>
        <dbReference type="ARBA" id="ARBA00048305"/>
    </source>
</evidence>
<evidence type="ECO:0000313" key="17">
    <source>
        <dbReference type="Proteomes" id="UP000680588"/>
    </source>
</evidence>
<evidence type="ECO:0000256" key="3">
    <source>
        <dbReference type="ARBA" id="ARBA00008562"/>
    </source>
</evidence>
<dbReference type="AlphaFoldDB" id="A0A975XMS2"/>
<dbReference type="InterPro" id="IPR036188">
    <property type="entry name" value="FAD/NAD-bd_sf"/>
</dbReference>
<dbReference type="PANTHER" id="PTHR42716:SF2">
    <property type="entry name" value="L-ASPARTATE OXIDASE, CHLOROPLASTIC"/>
    <property type="match status" value="1"/>
</dbReference>
<evidence type="ECO:0000256" key="9">
    <source>
        <dbReference type="ARBA" id="ARBA00023002"/>
    </source>
</evidence>
<evidence type="ECO:0000256" key="11">
    <source>
        <dbReference type="ARBA" id="ARBA00030386"/>
    </source>
</evidence>
<evidence type="ECO:0000259" key="15">
    <source>
        <dbReference type="Pfam" id="PF02910"/>
    </source>
</evidence>
<dbReference type="InterPro" id="IPR037099">
    <property type="entry name" value="Fum_R/Succ_DH_flav-like_C_sf"/>
</dbReference>
<dbReference type="InterPro" id="IPR005288">
    <property type="entry name" value="NadB"/>
</dbReference>
<dbReference type="SUPFAM" id="SSF56425">
    <property type="entry name" value="Succinate dehydrogenase/fumarate reductase flavoprotein, catalytic domain"/>
    <property type="match status" value="1"/>
</dbReference>
<dbReference type="Gene3D" id="3.50.50.60">
    <property type="entry name" value="FAD/NAD(P)-binding domain"/>
    <property type="match status" value="1"/>
</dbReference>
<evidence type="ECO:0000259" key="14">
    <source>
        <dbReference type="Pfam" id="PF00890"/>
    </source>
</evidence>
<protein>
    <recommendedName>
        <fullName evidence="5">L-aspartate oxidase</fullName>
        <ecNumber evidence="4">1.4.3.16</ecNumber>
    </recommendedName>
    <alternativeName>
        <fullName evidence="11">Quinolinate synthase B</fullName>
    </alternativeName>
</protein>
<organism evidence="16 17">
    <name type="scientific">Arthrobacter sunyaminii</name>
    <dbReference type="NCBI Taxonomy" id="2816859"/>
    <lineage>
        <taxon>Bacteria</taxon>
        <taxon>Bacillati</taxon>
        <taxon>Actinomycetota</taxon>
        <taxon>Actinomycetes</taxon>
        <taxon>Micrococcales</taxon>
        <taxon>Micrococcaceae</taxon>
        <taxon>Arthrobacter</taxon>
    </lineage>
</organism>
<dbReference type="SUPFAM" id="SSF51905">
    <property type="entry name" value="FAD/NAD(P)-binding domain"/>
    <property type="match status" value="1"/>
</dbReference>
<comment type="similarity">
    <text evidence="3">Belongs to the FAD-dependent oxidoreductase 2 family. NadB subfamily.</text>
</comment>
<proteinExistence type="inferred from homology"/>
<gene>
    <name evidence="16" type="ORF">KG104_12575</name>
</gene>
<comment type="function">
    <text evidence="10">Catalyzes the oxidation of L-aspartate to iminoaspartate, the first step in the de novo biosynthesis of NAD(+).</text>
</comment>
<evidence type="ECO:0000256" key="6">
    <source>
        <dbReference type="ARBA" id="ARBA00022630"/>
    </source>
</evidence>
<keyword evidence="17" id="KW-1185">Reference proteome</keyword>
<name>A0A975XMS2_9MICC</name>
<evidence type="ECO:0000256" key="10">
    <source>
        <dbReference type="ARBA" id="ARBA00029426"/>
    </source>
</evidence>
<evidence type="ECO:0000256" key="5">
    <source>
        <dbReference type="ARBA" id="ARBA00021901"/>
    </source>
</evidence>